<dbReference type="InterPro" id="IPR036388">
    <property type="entry name" value="WH-like_DNA-bd_sf"/>
</dbReference>
<gene>
    <name evidence="8" type="ORF">RsY01_673</name>
</gene>
<dbReference type="RefSeq" id="WP_094784137.1">
    <property type="nucleotide sequence ID" value="NZ_BEDT01000001.1"/>
</dbReference>
<accession>A0A224XAX3</accession>
<dbReference type="GO" id="GO:0003700">
    <property type="term" value="F:DNA-binding transcription factor activity"/>
    <property type="evidence" value="ECO:0007669"/>
    <property type="project" value="InterPro"/>
</dbReference>
<dbReference type="PROSITE" id="PS00894">
    <property type="entry name" value="HTH_DEOR_1"/>
    <property type="match status" value="1"/>
</dbReference>
<sequence length="253" mass="28834">MLKQERQEEILELIHQHTYLSIVEIAQHLEVSEMTIRRDITELAQKNKLTKLYGGAQKLDLLDRELSTDEKIQTQVEQKKYIGKIINSLIKDNAIIFIGAGTTIYYALAEIQRKNLFIITNSLIAFMYLKENTDYRILLTGGEFSPTTEEFVGEVAIRAFDNLNIDIAFAATNGIFDNNVTTAQFDEGAVQNAAFAKSKLSCIVADSSKFGVSDVYTFTRLSDLDYLITDNQISDELFLHYSKYTMLLREEIQ</sequence>
<keyword evidence="2" id="KW-0678">Repressor</keyword>
<dbReference type="PRINTS" id="PR00037">
    <property type="entry name" value="HTHLACR"/>
</dbReference>
<keyword evidence="3" id="KW-0805">Transcription regulation</keyword>
<dbReference type="InterPro" id="IPR050313">
    <property type="entry name" value="Carb_Metab_HTH_regulators"/>
</dbReference>
<evidence type="ECO:0000256" key="3">
    <source>
        <dbReference type="ARBA" id="ARBA00023015"/>
    </source>
</evidence>
<evidence type="ECO:0000256" key="4">
    <source>
        <dbReference type="ARBA" id="ARBA00023125"/>
    </source>
</evidence>
<dbReference type="SMART" id="SM01134">
    <property type="entry name" value="DeoRC"/>
    <property type="match status" value="1"/>
</dbReference>
<feature type="domain" description="HTH deoR-type" evidence="7">
    <location>
        <begin position="3"/>
        <end position="58"/>
    </location>
</feature>
<dbReference type="Proteomes" id="UP000218689">
    <property type="component" value="Unassembled WGS sequence"/>
</dbReference>
<organism evidence="8 9">
    <name type="scientific">Pseudolactococcus reticulitermitis</name>
    <dbReference type="NCBI Taxonomy" id="2025039"/>
    <lineage>
        <taxon>Bacteria</taxon>
        <taxon>Bacillati</taxon>
        <taxon>Bacillota</taxon>
        <taxon>Bacilli</taxon>
        <taxon>Lactobacillales</taxon>
        <taxon>Streptococcaceae</taxon>
        <taxon>Pseudolactococcus</taxon>
    </lineage>
</organism>
<dbReference type="InterPro" id="IPR036390">
    <property type="entry name" value="WH_DNA-bd_sf"/>
</dbReference>
<dbReference type="Gene3D" id="3.40.50.1360">
    <property type="match status" value="1"/>
</dbReference>
<reference evidence="9" key="1">
    <citation type="submission" date="2017-08" db="EMBL/GenBank/DDBJ databases">
        <title>Draft genome sequence of Lactococcus sp. strain Rs-Y01, isolated from the gut of the lower termite Reticulitermes speratus.</title>
        <authorList>
            <person name="Ohkuma M."/>
            <person name="Yuki M."/>
        </authorList>
    </citation>
    <scope>NUCLEOTIDE SEQUENCE [LARGE SCALE GENOMIC DNA]</scope>
    <source>
        <strain evidence="9">Rs-Y01</strain>
    </source>
</reference>
<dbReference type="PANTHER" id="PTHR30363">
    <property type="entry name" value="HTH-TYPE TRANSCRIPTIONAL REGULATOR SRLR-RELATED"/>
    <property type="match status" value="1"/>
</dbReference>
<protein>
    <recommendedName>
        <fullName evidence="1">Lactose phosphotransferase system repressor</fullName>
    </recommendedName>
</protein>
<evidence type="ECO:0000256" key="2">
    <source>
        <dbReference type="ARBA" id="ARBA00022491"/>
    </source>
</evidence>
<evidence type="ECO:0000256" key="5">
    <source>
        <dbReference type="ARBA" id="ARBA00023163"/>
    </source>
</evidence>
<keyword evidence="9" id="KW-1185">Reference proteome</keyword>
<dbReference type="PANTHER" id="PTHR30363:SF4">
    <property type="entry name" value="GLYCEROL-3-PHOSPHATE REGULON REPRESSOR"/>
    <property type="match status" value="1"/>
</dbReference>
<dbReference type="OrthoDB" id="9798651at2"/>
<dbReference type="SUPFAM" id="SSF100950">
    <property type="entry name" value="NagB/RpiA/CoA transferase-like"/>
    <property type="match status" value="1"/>
</dbReference>
<evidence type="ECO:0000256" key="1">
    <source>
        <dbReference type="ARBA" id="ARBA00021390"/>
    </source>
</evidence>
<dbReference type="SUPFAM" id="SSF46785">
    <property type="entry name" value="Winged helix' DNA-binding domain"/>
    <property type="match status" value="1"/>
</dbReference>
<evidence type="ECO:0000259" key="7">
    <source>
        <dbReference type="PROSITE" id="PS51000"/>
    </source>
</evidence>
<dbReference type="InterPro" id="IPR018356">
    <property type="entry name" value="Tscrpt_reg_HTH_DeoR_CS"/>
</dbReference>
<comment type="caution">
    <text evidence="8">The sequence shown here is derived from an EMBL/GenBank/DDBJ whole genome shotgun (WGS) entry which is preliminary data.</text>
</comment>
<comment type="function">
    <text evidence="6">Repressor of the lactose catabolism operon. Galactose-6-phosphate is the inducer.</text>
</comment>
<dbReference type="AlphaFoldDB" id="A0A224XAX3"/>
<dbReference type="InterPro" id="IPR037171">
    <property type="entry name" value="NagB/RpiA_transferase-like"/>
</dbReference>
<dbReference type="EMBL" id="BEDT01000001">
    <property type="protein sequence ID" value="GAX47092.1"/>
    <property type="molecule type" value="Genomic_DNA"/>
</dbReference>
<dbReference type="PROSITE" id="PS51000">
    <property type="entry name" value="HTH_DEOR_2"/>
    <property type="match status" value="1"/>
</dbReference>
<dbReference type="InterPro" id="IPR014036">
    <property type="entry name" value="DeoR-like_C"/>
</dbReference>
<dbReference type="GO" id="GO:0003677">
    <property type="term" value="F:DNA binding"/>
    <property type="evidence" value="ECO:0007669"/>
    <property type="project" value="UniProtKB-KW"/>
</dbReference>
<keyword evidence="4" id="KW-0238">DNA-binding</keyword>
<dbReference type="Pfam" id="PF00455">
    <property type="entry name" value="DeoRC"/>
    <property type="match status" value="1"/>
</dbReference>
<dbReference type="Gene3D" id="1.10.10.10">
    <property type="entry name" value="Winged helix-like DNA-binding domain superfamily/Winged helix DNA-binding domain"/>
    <property type="match status" value="1"/>
</dbReference>
<evidence type="ECO:0000313" key="9">
    <source>
        <dbReference type="Proteomes" id="UP000218689"/>
    </source>
</evidence>
<proteinExistence type="predicted"/>
<keyword evidence="5" id="KW-0804">Transcription</keyword>
<evidence type="ECO:0000313" key="8">
    <source>
        <dbReference type="EMBL" id="GAX47092.1"/>
    </source>
</evidence>
<dbReference type="Pfam" id="PF08220">
    <property type="entry name" value="HTH_DeoR"/>
    <property type="match status" value="1"/>
</dbReference>
<dbReference type="SMART" id="SM00420">
    <property type="entry name" value="HTH_DEOR"/>
    <property type="match status" value="1"/>
</dbReference>
<evidence type="ECO:0000256" key="6">
    <source>
        <dbReference type="ARBA" id="ARBA00024937"/>
    </source>
</evidence>
<dbReference type="InterPro" id="IPR001034">
    <property type="entry name" value="DeoR_HTH"/>
</dbReference>
<name>A0A224XAX3_9LACT</name>